<protein>
    <submittedName>
        <fullName evidence="2">Uncharacterized protein</fullName>
    </submittedName>
</protein>
<accession>A0A8J5JR16</accession>
<evidence type="ECO:0000313" key="3">
    <source>
        <dbReference type="Proteomes" id="UP000747542"/>
    </source>
</evidence>
<dbReference type="Proteomes" id="UP000747542">
    <property type="component" value="Unassembled WGS sequence"/>
</dbReference>
<organism evidence="2 3">
    <name type="scientific">Homarus americanus</name>
    <name type="common">American lobster</name>
    <dbReference type="NCBI Taxonomy" id="6706"/>
    <lineage>
        <taxon>Eukaryota</taxon>
        <taxon>Metazoa</taxon>
        <taxon>Ecdysozoa</taxon>
        <taxon>Arthropoda</taxon>
        <taxon>Crustacea</taxon>
        <taxon>Multicrustacea</taxon>
        <taxon>Malacostraca</taxon>
        <taxon>Eumalacostraca</taxon>
        <taxon>Eucarida</taxon>
        <taxon>Decapoda</taxon>
        <taxon>Pleocyemata</taxon>
        <taxon>Astacidea</taxon>
        <taxon>Nephropoidea</taxon>
        <taxon>Nephropidae</taxon>
        <taxon>Homarus</taxon>
    </lineage>
</organism>
<keyword evidence="3" id="KW-1185">Reference proteome</keyword>
<proteinExistence type="predicted"/>
<feature type="non-terminal residue" evidence="2">
    <location>
        <position position="1"/>
    </location>
</feature>
<dbReference type="AlphaFoldDB" id="A0A8J5JR16"/>
<feature type="compositionally biased region" description="Basic and acidic residues" evidence="1">
    <location>
        <begin position="365"/>
        <end position="380"/>
    </location>
</feature>
<feature type="region of interest" description="Disordered" evidence="1">
    <location>
        <begin position="235"/>
        <end position="254"/>
    </location>
</feature>
<gene>
    <name evidence="2" type="ORF">Hamer_G001795</name>
</gene>
<reference evidence="2" key="1">
    <citation type="journal article" date="2021" name="Sci. Adv.">
        <title>The American lobster genome reveals insights on longevity, neural, and immune adaptations.</title>
        <authorList>
            <person name="Polinski J.M."/>
            <person name="Zimin A.V."/>
            <person name="Clark K.F."/>
            <person name="Kohn A.B."/>
            <person name="Sadowski N."/>
            <person name="Timp W."/>
            <person name="Ptitsyn A."/>
            <person name="Khanna P."/>
            <person name="Romanova D.Y."/>
            <person name="Williams P."/>
            <person name="Greenwood S.J."/>
            <person name="Moroz L.L."/>
            <person name="Walt D.R."/>
            <person name="Bodnar A.G."/>
        </authorList>
    </citation>
    <scope>NUCLEOTIDE SEQUENCE</scope>
    <source>
        <strain evidence="2">GMGI-L3</strain>
    </source>
</reference>
<name>A0A8J5JR16_HOMAM</name>
<evidence type="ECO:0000313" key="2">
    <source>
        <dbReference type="EMBL" id="KAG7160518.1"/>
    </source>
</evidence>
<feature type="compositionally biased region" description="Polar residues" evidence="1">
    <location>
        <begin position="346"/>
        <end position="364"/>
    </location>
</feature>
<feature type="region of interest" description="Disordered" evidence="1">
    <location>
        <begin position="1"/>
        <end position="91"/>
    </location>
</feature>
<evidence type="ECO:0000256" key="1">
    <source>
        <dbReference type="SAM" id="MobiDB-lite"/>
    </source>
</evidence>
<dbReference type="EMBL" id="JAHLQT010031306">
    <property type="protein sequence ID" value="KAG7160518.1"/>
    <property type="molecule type" value="Genomic_DNA"/>
</dbReference>
<feature type="region of interest" description="Disordered" evidence="1">
    <location>
        <begin position="339"/>
        <end position="393"/>
    </location>
</feature>
<feature type="compositionally biased region" description="Polar residues" evidence="1">
    <location>
        <begin position="54"/>
        <end position="65"/>
    </location>
</feature>
<comment type="caution">
    <text evidence="2">The sequence shown here is derived from an EMBL/GenBank/DDBJ whole genome shotgun (WGS) entry which is preliminary data.</text>
</comment>
<sequence length="773" mass="84768">VGEEPSPIVTVDGGGQDNQQDAAPNSREKKPSPPHQSRHSGAAFDMKYGVSVNAEATASRSTQEDPASPRGRGGSSVTTHPRDDHPGAVKSSAVISVKPLFKLINFNDDDLVEVDCSGNHTSSQEVMGGVTDICMPEANAVHNMEFPDKIPHKIIKNKRQVNIIPFQKEKFPQRKTRATCSLNVEGDCGTNQAATGVGPTVTCSSVTFPGSTFQIPAGEGRTEDTVSSLHMRQHSSTLSTNSQNVSFAPPGCSTSRPNAKIQYASVSMTDICRSTSRTDIHNLPKTLSGTLEHLKSQYTKQQNGSNTSGNTNIASDVNITQKCHKRSSTVTVDSCIRNRNTDGDTRTSINNTVGDVMSGVTNTTRKGDDHTIDSSRGRSEEETDEGQPSARREVRTCGEALQEIVKEVELGLRRATLRLHHDWNRCHHCIERSSSLTLTFDPHQDVYDDDCLCPQEVRKALQGRGGVRGEALEGPCLTFLAQVLTLVVSRAAPGHLLTAWWRVVEVVESVVTEVCTWPPLLVRAGNILLQELVNICHEMHEMHELLTGGSDRRLSRWEHLTEIGYSLAGVFRKIVNQASRILDRGAYPPPAPKSPIISEKSFVEEALAALLPSYDIYANLPTWMDPSQALYPGQTPGATTPAAPTGEFSYSSASMGDVTLIEAPREDEVSRWRYINNMKENISAALAMLDPHPRHRQRDIAQPTLKRTVTLLKDPRDPGVSCSPPDPSTIEWNLRYWRSVMAEQILLLTDVPLFELQVSEIIRLIDGCCALEL</sequence>